<evidence type="ECO:0000313" key="2">
    <source>
        <dbReference type="Proteomes" id="UP000447574"/>
    </source>
</evidence>
<name>A0A7X1WX29_9PSED</name>
<protein>
    <submittedName>
        <fullName evidence="1">Uncharacterized protein</fullName>
    </submittedName>
</protein>
<dbReference type="EMBL" id="WIWF01000073">
    <property type="protein sequence ID" value="MQT76093.1"/>
    <property type="molecule type" value="Genomic_DNA"/>
</dbReference>
<gene>
    <name evidence="1" type="ORF">GHO37_17520</name>
</gene>
<organism evidence="1 2">
    <name type="scientific">Pseudomonas helleri</name>
    <dbReference type="NCBI Taxonomy" id="1608996"/>
    <lineage>
        <taxon>Bacteria</taxon>
        <taxon>Pseudomonadati</taxon>
        <taxon>Pseudomonadota</taxon>
        <taxon>Gammaproteobacteria</taxon>
        <taxon>Pseudomonadales</taxon>
        <taxon>Pseudomonadaceae</taxon>
        <taxon>Pseudomonas</taxon>
    </lineage>
</organism>
<dbReference type="OrthoDB" id="6951428at2"/>
<dbReference type="AlphaFoldDB" id="A0A7X1WX29"/>
<comment type="caution">
    <text evidence="1">The sequence shown here is derived from an EMBL/GenBank/DDBJ whole genome shotgun (WGS) entry which is preliminary data.</text>
</comment>
<evidence type="ECO:0000313" key="1">
    <source>
        <dbReference type="EMBL" id="MQT76093.1"/>
    </source>
</evidence>
<proteinExistence type="predicted"/>
<dbReference type="Proteomes" id="UP000447574">
    <property type="component" value="Unassembled WGS sequence"/>
</dbReference>
<dbReference type="RefSeq" id="WP_153438652.1">
    <property type="nucleotide sequence ID" value="NZ_JBLZZP010000249.1"/>
</dbReference>
<sequence>MPSLMNASYRVPNLHEGLDAPVYVIETRPQLLAWCHKWQGMAYVVQVLAERELRPAFDREPDVVPGIREKVIDLEEDYTHNYATWFPSGK</sequence>
<accession>A0A7X1WX29</accession>
<reference evidence="1 2" key="1">
    <citation type="submission" date="2019-10" db="EMBL/GenBank/DDBJ databases">
        <title>Evaluation of single-gene subtyping targets for Pseudomonas.</title>
        <authorList>
            <person name="Reichler S.J."/>
            <person name="Orsi R.H."/>
            <person name="Wiedmann M."/>
            <person name="Martin N.H."/>
            <person name="Murphy S.I."/>
        </authorList>
    </citation>
    <scope>NUCLEOTIDE SEQUENCE [LARGE SCALE GENOMIC DNA]</scope>
    <source>
        <strain evidence="1 2">FSL R10-2932</strain>
    </source>
</reference>